<keyword evidence="4 8" id="KW-0479">Metal-binding</keyword>
<keyword evidence="5 9" id="KW-0560">Oxidoreductase</keyword>
<dbReference type="PANTHER" id="PTHR24286">
    <property type="entry name" value="CYTOCHROME P450 26"/>
    <property type="match status" value="1"/>
</dbReference>
<dbReference type="GO" id="GO:0020037">
    <property type="term" value="F:heme binding"/>
    <property type="evidence" value="ECO:0007669"/>
    <property type="project" value="InterPro"/>
</dbReference>
<reference evidence="11 12" key="1">
    <citation type="submission" date="2017-06" db="EMBL/GenBank/DDBJ databases">
        <title>Genome sequencing of cyanobaciteial culture collection at National Institute for Environmental Studies (NIES).</title>
        <authorList>
            <person name="Hirose Y."/>
            <person name="Shimura Y."/>
            <person name="Fujisawa T."/>
            <person name="Nakamura Y."/>
            <person name="Kawachi M."/>
        </authorList>
    </citation>
    <scope>NUCLEOTIDE SEQUENCE [LARGE SCALE GENOMIC DNA]</scope>
    <source>
        <strain evidence="11 12">NIES-267</strain>
    </source>
</reference>
<evidence type="ECO:0000256" key="9">
    <source>
        <dbReference type="RuleBase" id="RU000461"/>
    </source>
</evidence>
<comment type="cofactor">
    <cofactor evidence="1 8">
        <name>heme</name>
        <dbReference type="ChEBI" id="CHEBI:30413"/>
    </cofactor>
</comment>
<dbReference type="InterPro" id="IPR001128">
    <property type="entry name" value="Cyt_P450"/>
</dbReference>
<evidence type="ECO:0000256" key="2">
    <source>
        <dbReference type="ARBA" id="ARBA00010617"/>
    </source>
</evidence>
<dbReference type="GO" id="GO:0016705">
    <property type="term" value="F:oxidoreductase activity, acting on paired donors, with incorporation or reduction of molecular oxygen"/>
    <property type="evidence" value="ECO:0007669"/>
    <property type="project" value="InterPro"/>
</dbReference>
<evidence type="ECO:0000256" key="10">
    <source>
        <dbReference type="SAM" id="MobiDB-lite"/>
    </source>
</evidence>
<gene>
    <name evidence="11" type="ORF">NIES267_27810</name>
</gene>
<evidence type="ECO:0000256" key="6">
    <source>
        <dbReference type="ARBA" id="ARBA00023004"/>
    </source>
</evidence>
<evidence type="ECO:0000256" key="1">
    <source>
        <dbReference type="ARBA" id="ARBA00001971"/>
    </source>
</evidence>
<dbReference type="GO" id="GO:0016125">
    <property type="term" value="P:sterol metabolic process"/>
    <property type="evidence" value="ECO:0007669"/>
    <property type="project" value="TreeGrafter"/>
</dbReference>
<dbReference type="PANTHER" id="PTHR24286:SF24">
    <property type="entry name" value="LANOSTEROL 14-ALPHA DEMETHYLASE"/>
    <property type="match status" value="1"/>
</dbReference>
<dbReference type="Proteomes" id="UP000218418">
    <property type="component" value="Chromosome"/>
</dbReference>
<evidence type="ECO:0000313" key="12">
    <source>
        <dbReference type="Proteomes" id="UP000218418"/>
    </source>
</evidence>
<protein>
    <submittedName>
        <fullName evidence="11">Cytochrome P450 family protein</fullName>
    </submittedName>
</protein>
<name>A0A1Z4LQ49_9CYAN</name>
<dbReference type="GO" id="GO:0005506">
    <property type="term" value="F:iron ion binding"/>
    <property type="evidence" value="ECO:0007669"/>
    <property type="project" value="InterPro"/>
</dbReference>
<proteinExistence type="inferred from homology"/>
<evidence type="ECO:0000256" key="4">
    <source>
        <dbReference type="ARBA" id="ARBA00022723"/>
    </source>
</evidence>
<dbReference type="PROSITE" id="PS00086">
    <property type="entry name" value="CYTOCHROME_P450"/>
    <property type="match status" value="1"/>
</dbReference>
<comment type="similarity">
    <text evidence="2 9">Belongs to the cytochrome P450 family.</text>
</comment>
<keyword evidence="7 9" id="KW-0503">Monooxygenase</keyword>
<feature type="region of interest" description="Disordered" evidence="10">
    <location>
        <begin position="1"/>
        <end position="26"/>
    </location>
</feature>
<dbReference type="SUPFAM" id="SSF48264">
    <property type="entry name" value="Cytochrome P450"/>
    <property type="match status" value="1"/>
</dbReference>
<evidence type="ECO:0000256" key="3">
    <source>
        <dbReference type="ARBA" id="ARBA00022617"/>
    </source>
</evidence>
<evidence type="ECO:0000256" key="5">
    <source>
        <dbReference type="ARBA" id="ARBA00023002"/>
    </source>
</evidence>
<dbReference type="InterPro" id="IPR002403">
    <property type="entry name" value="Cyt_P450_E_grp-IV"/>
</dbReference>
<dbReference type="EMBL" id="AP018227">
    <property type="protein sequence ID" value="BAY83294.1"/>
    <property type="molecule type" value="Genomic_DNA"/>
</dbReference>
<sequence>MQQAKSEVLILEDGQTPPPQTQVPKRKPHWYDTLSYIANPDKFCRHNLEKYGAIFQTGVFGGTTIFVGESKAIQMVFNGDSNYTEIALPPTTMDMFGEHSLFQRPDLHRQRKNSLGPGLSGRFLEGYIPHINNEIKKGLQKWNAPGKIAVYPEVEKICFDVLTPILWGIKLDDDNPESFNGLPIKNKYEVKALYKTYFDGFYGLLKWKSPLTAYGRGIKARKKLIEFMRVVIKLRKETEINPTSDFLAMMLANQQENPEGVFSDDLIENQCLLQLWASHYEISGLVSSLIYQLGKYPQVFEKLRQEQSELIKEKDISSELLKQMIFLEATIKETLRTLPPSSTANRRFLKSVVLDGILYNKGCAVIAEPRLAHIRKEYFTDPEKFEPERFLAPRNEGKMYEFIPFGGGVHACLGAQMAMVITKIFASYLLNLFDWKSTGKADFVQFPLKKIKDSYQVNLRSSQI</sequence>
<dbReference type="InterPro" id="IPR036396">
    <property type="entry name" value="Cyt_P450_sf"/>
</dbReference>
<keyword evidence="12" id="KW-1185">Reference proteome</keyword>
<dbReference type="OrthoDB" id="9801155at2"/>
<dbReference type="InterPro" id="IPR017972">
    <property type="entry name" value="Cyt_P450_CS"/>
</dbReference>
<dbReference type="Gene3D" id="1.10.630.10">
    <property type="entry name" value="Cytochrome P450"/>
    <property type="match status" value="1"/>
</dbReference>
<keyword evidence="6 8" id="KW-0408">Iron</keyword>
<evidence type="ECO:0000313" key="11">
    <source>
        <dbReference type="EMBL" id="BAY83294.1"/>
    </source>
</evidence>
<keyword evidence="3 8" id="KW-0349">Heme</keyword>
<dbReference type="AlphaFoldDB" id="A0A1Z4LQ49"/>
<evidence type="ECO:0000256" key="8">
    <source>
        <dbReference type="PIRSR" id="PIRSR602403-1"/>
    </source>
</evidence>
<feature type="binding site" description="axial binding residue" evidence="8">
    <location>
        <position position="412"/>
    </location>
    <ligand>
        <name>heme</name>
        <dbReference type="ChEBI" id="CHEBI:30413"/>
    </ligand>
    <ligandPart>
        <name>Fe</name>
        <dbReference type="ChEBI" id="CHEBI:18248"/>
    </ligandPart>
</feature>
<evidence type="ECO:0000256" key="7">
    <source>
        <dbReference type="ARBA" id="ARBA00023033"/>
    </source>
</evidence>
<dbReference type="PRINTS" id="PR00465">
    <property type="entry name" value="EP450IV"/>
</dbReference>
<dbReference type="GO" id="GO:0004497">
    <property type="term" value="F:monooxygenase activity"/>
    <property type="evidence" value="ECO:0007669"/>
    <property type="project" value="UniProtKB-KW"/>
</dbReference>
<dbReference type="PRINTS" id="PR00385">
    <property type="entry name" value="P450"/>
</dbReference>
<organism evidence="11 12">
    <name type="scientific">Calothrix parasitica NIES-267</name>
    <dbReference type="NCBI Taxonomy" id="1973488"/>
    <lineage>
        <taxon>Bacteria</taxon>
        <taxon>Bacillati</taxon>
        <taxon>Cyanobacteriota</taxon>
        <taxon>Cyanophyceae</taxon>
        <taxon>Nostocales</taxon>
        <taxon>Calotrichaceae</taxon>
        <taxon>Calothrix</taxon>
    </lineage>
</organism>
<dbReference type="Pfam" id="PF00067">
    <property type="entry name" value="p450"/>
    <property type="match status" value="1"/>
</dbReference>
<accession>A0A1Z4LQ49</accession>